<feature type="domain" description="Serine aminopeptidase S33" evidence="4">
    <location>
        <begin position="59"/>
        <end position="149"/>
    </location>
</feature>
<dbReference type="InterPro" id="IPR000073">
    <property type="entry name" value="AB_hydrolase_1"/>
</dbReference>
<dbReference type="Pfam" id="PF12146">
    <property type="entry name" value="Hydrolase_4"/>
    <property type="match status" value="1"/>
</dbReference>
<feature type="region of interest" description="Disordered" evidence="2">
    <location>
        <begin position="580"/>
        <end position="610"/>
    </location>
</feature>
<dbReference type="InterPro" id="IPR029058">
    <property type="entry name" value="AB_hydrolase_fold"/>
</dbReference>
<protein>
    <submittedName>
        <fullName evidence="5">Alpha/beta fold hydrolase</fullName>
    </submittedName>
</protein>
<gene>
    <name evidence="5" type="ORF">EZ216_18210</name>
</gene>
<evidence type="ECO:0000259" key="4">
    <source>
        <dbReference type="Pfam" id="PF12146"/>
    </source>
</evidence>
<dbReference type="OrthoDB" id="5379975at2"/>
<dbReference type="AlphaFoldDB" id="A0A4Z0BG10"/>
<dbReference type="SUPFAM" id="SSF53474">
    <property type="entry name" value="alpha/beta-Hydrolases"/>
    <property type="match status" value="2"/>
</dbReference>
<sequence length="610" mass="65977">MSAESATPAPVAPAAHPIVFDAAGAWCRGWYHPPAGAARGLAVVMCPPIGYEAICSYPTYHQLARAFAAQGFPVLRFDYHGTADSAGDDHEPSRVEAWRQSTVAAVEQVREHSGASQIALFGLRVGGTLAIDVAARIGGVDSLLLWAPCPTGKSFLRELRAGGATEEEGHLLAFGYPYSTQTVKDLQALDATRPQIRPAKRALVIGRDDLRVESPLPVALRKAGVDTHHDTWPGYQAMVGEPREGVLSPQTLALLTQWLLHSRAAGTQAETPAPAAAQNSARVTGEVQETVLMMGPAGALCGVLAEPADGAAPHRRGRTGVLLLNVGGNYRIGPHRFYVSAARAMAAAGYRVLRLDVAGIGDSPPVDGQPWANLYQRESAADVRAAMDALAARGCREFVLMGICSGSYLAFQAALVDTRVDGLVLMNSRLLEWTPGQPGDTWQNSMQQYAKSTAWYRQALFRPETWKRLLAGEVNVRLIAGRFLSLGAARAQRLLSLDSEHEESLQRKMKKLCRRGTDVLMLVSDADDGRDYVEFHFGPEGRRVRANNFRMAYVPEADHTFSRPGNQEYVLSELLRHLASRLPPPHGTHSSPPERIPAALEPEPAPSPTL</sequence>
<dbReference type="InterPro" id="IPR050261">
    <property type="entry name" value="FrsA_esterase"/>
</dbReference>
<feature type="domain" description="AB hydrolase-1" evidence="3">
    <location>
        <begin position="339"/>
        <end position="461"/>
    </location>
</feature>
<name>A0A4Z0BG10_9BURK</name>
<proteinExistence type="inferred from homology"/>
<accession>A0A4Z0BG10</accession>
<dbReference type="Gene3D" id="3.40.50.1820">
    <property type="entry name" value="alpha/beta hydrolase"/>
    <property type="match status" value="2"/>
</dbReference>
<dbReference type="Proteomes" id="UP000297839">
    <property type="component" value="Unassembled WGS sequence"/>
</dbReference>
<evidence type="ECO:0000313" key="6">
    <source>
        <dbReference type="Proteomes" id="UP000297839"/>
    </source>
</evidence>
<dbReference type="Pfam" id="PF00561">
    <property type="entry name" value="Abhydrolase_1"/>
    <property type="match status" value="1"/>
</dbReference>
<comment type="similarity">
    <text evidence="1">Belongs to the AB hydrolase superfamily. FUS2 hydrolase family.</text>
</comment>
<evidence type="ECO:0000313" key="5">
    <source>
        <dbReference type="EMBL" id="TFY97661.1"/>
    </source>
</evidence>
<reference evidence="5 6" key="1">
    <citation type="submission" date="2019-03" db="EMBL/GenBank/DDBJ databases">
        <title>Ramlibacter sp. 18x22-1, whole genome shotgun sequence.</title>
        <authorList>
            <person name="Zhang X."/>
            <person name="Feng G."/>
            <person name="Zhu H."/>
        </authorList>
    </citation>
    <scope>NUCLEOTIDE SEQUENCE [LARGE SCALE GENOMIC DNA]</scope>
    <source>
        <strain evidence="5 6">18x22-1</strain>
    </source>
</reference>
<dbReference type="RefSeq" id="WP_135251213.1">
    <property type="nucleotide sequence ID" value="NZ_SMLK01000007.1"/>
</dbReference>
<dbReference type="EMBL" id="SMLK01000007">
    <property type="protein sequence ID" value="TFY97661.1"/>
    <property type="molecule type" value="Genomic_DNA"/>
</dbReference>
<evidence type="ECO:0000259" key="3">
    <source>
        <dbReference type="Pfam" id="PF00561"/>
    </source>
</evidence>
<dbReference type="PANTHER" id="PTHR22946">
    <property type="entry name" value="DIENELACTONE HYDROLASE DOMAIN-CONTAINING PROTEIN-RELATED"/>
    <property type="match status" value="1"/>
</dbReference>
<evidence type="ECO:0000256" key="2">
    <source>
        <dbReference type="SAM" id="MobiDB-lite"/>
    </source>
</evidence>
<keyword evidence="6" id="KW-1185">Reference proteome</keyword>
<dbReference type="InterPro" id="IPR022742">
    <property type="entry name" value="Hydrolase_4"/>
</dbReference>
<dbReference type="GO" id="GO:0016787">
    <property type="term" value="F:hydrolase activity"/>
    <property type="evidence" value="ECO:0007669"/>
    <property type="project" value="UniProtKB-KW"/>
</dbReference>
<evidence type="ECO:0000256" key="1">
    <source>
        <dbReference type="ARBA" id="ARBA00038115"/>
    </source>
</evidence>
<organism evidence="5 6">
    <name type="scientific">Ramlibacter humi</name>
    <dbReference type="NCBI Taxonomy" id="2530451"/>
    <lineage>
        <taxon>Bacteria</taxon>
        <taxon>Pseudomonadati</taxon>
        <taxon>Pseudomonadota</taxon>
        <taxon>Betaproteobacteria</taxon>
        <taxon>Burkholderiales</taxon>
        <taxon>Comamonadaceae</taxon>
        <taxon>Ramlibacter</taxon>
    </lineage>
</organism>
<comment type="caution">
    <text evidence="5">The sequence shown here is derived from an EMBL/GenBank/DDBJ whole genome shotgun (WGS) entry which is preliminary data.</text>
</comment>
<keyword evidence="5" id="KW-0378">Hydrolase</keyword>